<comment type="caution">
    <text evidence="1">The sequence shown here is derived from an EMBL/GenBank/DDBJ whole genome shotgun (WGS) entry which is preliminary data.</text>
</comment>
<protein>
    <submittedName>
        <fullName evidence="1">Uncharacterized protein</fullName>
    </submittedName>
</protein>
<name>A0A2P5B2M0_PARAD</name>
<dbReference type="Proteomes" id="UP000237105">
    <property type="component" value="Unassembled WGS sequence"/>
</dbReference>
<reference evidence="2" key="1">
    <citation type="submission" date="2016-06" db="EMBL/GenBank/DDBJ databases">
        <title>Parallel loss of symbiosis genes in relatives of nitrogen-fixing non-legume Parasponia.</title>
        <authorList>
            <person name="Van Velzen R."/>
            <person name="Holmer R."/>
            <person name="Bu F."/>
            <person name="Rutten L."/>
            <person name="Van Zeijl A."/>
            <person name="Liu W."/>
            <person name="Santuari L."/>
            <person name="Cao Q."/>
            <person name="Sharma T."/>
            <person name="Shen D."/>
            <person name="Roswanjaya Y."/>
            <person name="Wardhani T."/>
            <person name="Kalhor M.S."/>
            <person name="Jansen J."/>
            <person name="Van den Hoogen J."/>
            <person name="Gungor B."/>
            <person name="Hartog M."/>
            <person name="Hontelez J."/>
            <person name="Verver J."/>
            <person name="Yang W.-C."/>
            <person name="Schijlen E."/>
            <person name="Repin R."/>
            <person name="Schilthuizen M."/>
            <person name="Schranz E."/>
            <person name="Heidstra R."/>
            <person name="Miyata K."/>
            <person name="Fedorova E."/>
            <person name="Kohlen W."/>
            <person name="Bisseling T."/>
            <person name="Smit S."/>
            <person name="Geurts R."/>
        </authorList>
    </citation>
    <scope>NUCLEOTIDE SEQUENCE [LARGE SCALE GENOMIC DNA]</scope>
    <source>
        <strain evidence="2">cv. WU1-14</strain>
    </source>
</reference>
<evidence type="ECO:0000313" key="2">
    <source>
        <dbReference type="Proteomes" id="UP000237105"/>
    </source>
</evidence>
<evidence type="ECO:0000313" key="1">
    <source>
        <dbReference type="EMBL" id="PON43029.1"/>
    </source>
</evidence>
<organism evidence="1 2">
    <name type="scientific">Parasponia andersonii</name>
    <name type="common">Sponia andersonii</name>
    <dbReference type="NCBI Taxonomy" id="3476"/>
    <lineage>
        <taxon>Eukaryota</taxon>
        <taxon>Viridiplantae</taxon>
        <taxon>Streptophyta</taxon>
        <taxon>Embryophyta</taxon>
        <taxon>Tracheophyta</taxon>
        <taxon>Spermatophyta</taxon>
        <taxon>Magnoliopsida</taxon>
        <taxon>eudicotyledons</taxon>
        <taxon>Gunneridae</taxon>
        <taxon>Pentapetalae</taxon>
        <taxon>rosids</taxon>
        <taxon>fabids</taxon>
        <taxon>Rosales</taxon>
        <taxon>Cannabaceae</taxon>
        <taxon>Parasponia</taxon>
    </lineage>
</organism>
<gene>
    <name evidence="1" type="ORF">PanWU01x14_276850</name>
</gene>
<keyword evidence="2" id="KW-1185">Reference proteome</keyword>
<proteinExistence type="predicted"/>
<feature type="non-terminal residue" evidence="1">
    <location>
        <position position="1"/>
    </location>
</feature>
<dbReference type="AlphaFoldDB" id="A0A2P5B2M0"/>
<dbReference type="EMBL" id="JXTB01000378">
    <property type="protein sequence ID" value="PON43029.1"/>
    <property type="molecule type" value="Genomic_DNA"/>
</dbReference>
<accession>A0A2P5B2M0</accession>
<sequence length="55" mass="5997">ALIIANLLIRVVSIEDSYVFSEDSSESYTTSTDNSGDVDDSIVMVGLNDAHFKEL</sequence>